<sequence length="113" mass="12823">MTTYTVFNMEADFGFEEWKGLTLLGAVGMMMQLSNCSCTFRRDSKGVMHMEVYPECAATEGALQSSNPDDDAAGQEIFERFATGKIILPSTYYIVSDEKHEEERQKYYRSMSA</sequence>
<name>A0AA45W612_9RHOB</name>
<dbReference type="Proteomes" id="UP001215549">
    <property type="component" value="Chromosome"/>
</dbReference>
<evidence type="ECO:0000313" key="1">
    <source>
        <dbReference type="EMBL" id="SIS98630.1"/>
    </source>
</evidence>
<dbReference type="EMBL" id="FTOU01000011">
    <property type="protein sequence ID" value="SIS98630.1"/>
    <property type="molecule type" value="Genomic_DNA"/>
</dbReference>
<evidence type="ECO:0000313" key="3">
    <source>
        <dbReference type="Proteomes" id="UP000186216"/>
    </source>
</evidence>
<evidence type="ECO:0000313" key="2">
    <source>
        <dbReference type="EMBL" id="WCR01623.1"/>
    </source>
</evidence>
<dbReference type="Proteomes" id="UP000186216">
    <property type="component" value="Unassembled WGS sequence"/>
</dbReference>
<dbReference type="AlphaFoldDB" id="A0AA45W612"/>
<reference evidence="2 4" key="2">
    <citation type="submission" date="2021-01" db="EMBL/GenBank/DDBJ databases">
        <title>Biogeographic distribution of Paracoccus.</title>
        <authorList>
            <person name="Hollensteiner J."/>
            <person name="Leineberger J."/>
            <person name="Brinkhoff T."/>
            <person name="Daniel R."/>
        </authorList>
    </citation>
    <scope>NUCLEOTIDE SEQUENCE [LARGE SCALE GENOMIC DNA]</scope>
    <source>
        <strain evidence="2 4">DSM 18447</strain>
    </source>
</reference>
<protein>
    <submittedName>
        <fullName evidence="1">Uncharacterized protein</fullName>
    </submittedName>
</protein>
<dbReference type="RefSeq" id="WP_076526999.1">
    <property type="nucleotide sequence ID" value="NZ_CP067140.1"/>
</dbReference>
<organism evidence="1 3">
    <name type="scientific">Paracoccus saliphilus</name>
    <dbReference type="NCBI Taxonomy" id="405559"/>
    <lineage>
        <taxon>Bacteria</taxon>
        <taxon>Pseudomonadati</taxon>
        <taxon>Pseudomonadota</taxon>
        <taxon>Alphaproteobacteria</taxon>
        <taxon>Rhodobacterales</taxon>
        <taxon>Paracoccaceae</taxon>
        <taxon>Paracoccus</taxon>
    </lineage>
</organism>
<gene>
    <name evidence="2" type="ORF">JHX88_11830</name>
    <name evidence="1" type="ORF">SAMN05421772_11149</name>
</gene>
<dbReference type="EMBL" id="CP067140">
    <property type="protein sequence ID" value="WCR01623.1"/>
    <property type="molecule type" value="Genomic_DNA"/>
</dbReference>
<accession>A0AA45W612</accession>
<reference evidence="1 3" key="1">
    <citation type="submission" date="2017-01" db="EMBL/GenBank/DDBJ databases">
        <authorList>
            <person name="Varghese N."/>
            <person name="Submissions S."/>
        </authorList>
    </citation>
    <scope>NUCLEOTIDE SEQUENCE [LARGE SCALE GENOMIC DNA]</scope>
    <source>
        <strain evidence="1 3">DSM 18447</strain>
    </source>
</reference>
<evidence type="ECO:0000313" key="4">
    <source>
        <dbReference type="Proteomes" id="UP001215549"/>
    </source>
</evidence>
<proteinExistence type="predicted"/>
<keyword evidence="4" id="KW-1185">Reference proteome</keyword>